<dbReference type="PANTHER" id="PTHR46066">
    <property type="entry name" value="CHITINASE DOMAIN-CONTAINING PROTEIN 1 FAMILY MEMBER"/>
    <property type="match status" value="1"/>
</dbReference>
<evidence type="ECO:0000256" key="2">
    <source>
        <dbReference type="ARBA" id="ARBA00023295"/>
    </source>
</evidence>
<dbReference type="Gene3D" id="3.10.50.10">
    <property type="match status" value="1"/>
</dbReference>
<dbReference type="EMBL" id="DVNH01000006">
    <property type="protein sequence ID" value="HIU51173.1"/>
    <property type="molecule type" value="Genomic_DNA"/>
</dbReference>
<feature type="domain" description="GH18" evidence="7">
    <location>
        <begin position="246"/>
        <end position="568"/>
    </location>
</feature>
<dbReference type="InterPro" id="IPR011583">
    <property type="entry name" value="Chitinase_II/V-like_cat"/>
</dbReference>
<dbReference type="InterPro" id="IPR012854">
    <property type="entry name" value="Cu_amine_oxidase-like_N"/>
</dbReference>
<dbReference type="InterPro" id="IPR036582">
    <property type="entry name" value="Mao_N_sf"/>
</dbReference>
<reference evidence="8" key="1">
    <citation type="submission" date="2020-10" db="EMBL/GenBank/DDBJ databases">
        <authorList>
            <person name="Gilroy R."/>
        </authorList>
    </citation>
    <scope>NUCLEOTIDE SEQUENCE</scope>
    <source>
        <strain evidence="8">CHK195-15760</strain>
    </source>
</reference>
<protein>
    <recommendedName>
        <fullName evidence="10">Sporulation-specific glycosylase YdhD</fullName>
    </recommendedName>
</protein>
<evidence type="ECO:0000313" key="8">
    <source>
        <dbReference type="EMBL" id="HIU51173.1"/>
    </source>
</evidence>
<keyword evidence="5" id="KW-0812">Transmembrane</keyword>
<evidence type="ECO:0000256" key="3">
    <source>
        <dbReference type="RuleBase" id="RU000489"/>
    </source>
</evidence>
<dbReference type="PANTHER" id="PTHR46066:SF2">
    <property type="entry name" value="CHITINASE DOMAIN-CONTAINING PROTEIN 1"/>
    <property type="match status" value="1"/>
</dbReference>
<dbReference type="PROSITE" id="PS51781">
    <property type="entry name" value="SH3B"/>
    <property type="match status" value="1"/>
</dbReference>
<feature type="transmembrane region" description="Helical" evidence="5">
    <location>
        <begin position="16"/>
        <end position="37"/>
    </location>
</feature>
<dbReference type="InterPro" id="IPR017853">
    <property type="entry name" value="GH"/>
</dbReference>
<feature type="domain" description="SH3b" evidence="6">
    <location>
        <begin position="168"/>
        <end position="232"/>
    </location>
</feature>
<evidence type="ECO:0000259" key="7">
    <source>
        <dbReference type="PROSITE" id="PS51910"/>
    </source>
</evidence>
<evidence type="ECO:0000256" key="1">
    <source>
        <dbReference type="ARBA" id="ARBA00022801"/>
    </source>
</evidence>
<dbReference type="Proteomes" id="UP000824093">
    <property type="component" value="Unassembled WGS sequence"/>
</dbReference>
<dbReference type="Gene3D" id="3.20.20.80">
    <property type="entry name" value="Glycosidases"/>
    <property type="match status" value="1"/>
</dbReference>
<dbReference type="InterPro" id="IPR003646">
    <property type="entry name" value="SH3-like_bac-type"/>
</dbReference>
<evidence type="ECO:0000256" key="4">
    <source>
        <dbReference type="RuleBase" id="RU004453"/>
    </source>
</evidence>
<dbReference type="InterPro" id="IPR001223">
    <property type="entry name" value="Glyco_hydro18_cat"/>
</dbReference>
<dbReference type="SMART" id="SM00287">
    <property type="entry name" value="SH3b"/>
    <property type="match status" value="1"/>
</dbReference>
<reference evidence="8" key="2">
    <citation type="journal article" date="2021" name="PeerJ">
        <title>Extensive microbial diversity within the chicken gut microbiome revealed by metagenomics and culture.</title>
        <authorList>
            <person name="Gilroy R."/>
            <person name="Ravi A."/>
            <person name="Getino M."/>
            <person name="Pursley I."/>
            <person name="Horton D.L."/>
            <person name="Alikhan N.F."/>
            <person name="Baker D."/>
            <person name="Gharbi K."/>
            <person name="Hall N."/>
            <person name="Watson M."/>
            <person name="Adriaenssens E.M."/>
            <person name="Foster-Nyarko E."/>
            <person name="Jarju S."/>
            <person name="Secka A."/>
            <person name="Antonio M."/>
            <person name="Oren A."/>
            <person name="Chaudhuri R.R."/>
            <person name="La Ragione R."/>
            <person name="Hildebrand F."/>
            <person name="Pallen M.J."/>
        </authorList>
    </citation>
    <scope>NUCLEOTIDE SEQUENCE</scope>
    <source>
        <strain evidence="8">CHK195-15760</strain>
    </source>
</reference>
<accession>A0A9D1S9A7</accession>
<organism evidence="8 9">
    <name type="scientific">Candidatus Merdicola faecigallinarum</name>
    <dbReference type="NCBI Taxonomy" id="2840862"/>
    <lineage>
        <taxon>Bacteria</taxon>
        <taxon>Bacillati</taxon>
        <taxon>Bacillota</taxon>
        <taxon>Clostridia</taxon>
        <taxon>Candidatus Merdicola</taxon>
    </lineage>
</organism>
<dbReference type="InterPro" id="IPR001579">
    <property type="entry name" value="Glyco_hydro_18_chit_AS"/>
</dbReference>
<dbReference type="GO" id="GO:0004553">
    <property type="term" value="F:hydrolase activity, hydrolyzing O-glycosyl compounds"/>
    <property type="evidence" value="ECO:0007669"/>
    <property type="project" value="InterPro"/>
</dbReference>
<dbReference type="Pfam" id="PF00704">
    <property type="entry name" value="Glyco_hydro_18"/>
    <property type="match status" value="1"/>
</dbReference>
<comment type="similarity">
    <text evidence="4">Belongs to the glycosyl hydrolase 18 family.</text>
</comment>
<proteinExistence type="inferred from homology"/>
<evidence type="ECO:0000259" key="6">
    <source>
        <dbReference type="PROSITE" id="PS51781"/>
    </source>
</evidence>
<dbReference type="GO" id="GO:0008061">
    <property type="term" value="F:chitin binding"/>
    <property type="evidence" value="ECO:0007669"/>
    <property type="project" value="InterPro"/>
</dbReference>
<keyword evidence="5" id="KW-1133">Transmembrane helix</keyword>
<evidence type="ECO:0000256" key="5">
    <source>
        <dbReference type="SAM" id="Phobius"/>
    </source>
</evidence>
<comment type="caution">
    <text evidence="8">The sequence shown here is derived from an EMBL/GenBank/DDBJ whole genome shotgun (WGS) entry which is preliminary data.</text>
</comment>
<dbReference type="PROSITE" id="PS51910">
    <property type="entry name" value="GH18_2"/>
    <property type="match status" value="1"/>
</dbReference>
<dbReference type="GO" id="GO:0005975">
    <property type="term" value="P:carbohydrate metabolic process"/>
    <property type="evidence" value="ECO:0007669"/>
    <property type="project" value="InterPro"/>
</dbReference>
<name>A0A9D1S9A7_9FIRM</name>
<keyword evidence="5" id="KW-0472">Membrane</keyword>
<dbReference type="SMART" id="SM00636">
    <property type="entry name" value="Glyco_18"/>
    <property type="match status" value="1"/>
</dbReference>
<gene>
    <name evidence="8" type="ORF">IAB70_00885</name>
</gene>
<keyword evidence="2 3" id="KW-0326">Glycosidase</keyword>
<dbReference type="AlphaFoldDB" id="A0A9D1S9A7"/>
<dbReference type="SUPFAM" id="SSF51445">
    <property type="entry name" value="(Trans)glycosidases"/>
    <property type="match status" value="1"/>
</dbReference>
<sequence length="570" mass="66188">MSKRMKETKVNRKWKIIIGVVIAVFLIAIIGFIIYIAPNYRKSSLEGKTNLIINNNNVTEKLKHDIYMDENNVIFLSFDDIQNYFDKYIEYDQSSKRLITTYEDKLAVIIAGENTMNVNGKEENLESSVFEKDGELYLPFSEMSKKVYNAELEYIPETKKIVVTSDGREVKEVTANKKVNLKYKPTNFSRTLEKIEEYENLTYISESENWVKVRVKNGKIGYVKRKEVSNPEIVQEAKKDETRIDGKVNLFWDYFSISADAPNRNGEKYEGVNVVAPTFFTLVKDGDGEVRDNVGQAGEEYIKWAKENGYEIWAVVSNTDERNMMETTSKIMNDYELRENLIHNIVTLAEEYDIDGINIDFENMKKEDKDLFSRFIIELTPRLKHLGKTVSVDVTAPDGSDTWSLCFDRNVIGHVADYLIFMAYDQHGNGTDAGTTAGYDWVELNVKKFLNQEGVNFDKIILGIPLYTRLWREKDGEVTSRTVSIKDISEVLPDDVTPTWNEELKQYYVEYENNGQVCKMWLEEENSIREKIKLANEYKLAGIAFWEKDREPEGEEFWRQVSDELHQENS</sequence>
<dbReference type="SUPFAM" id="SSF55383">
    <property type="entry name" value="Copper amine oxidase, domain N"/>
    <property type="match status" value="1"/>
</dbReference>
<dbReference type="Gene3D" id="2.30.30.40">
    <property type="entry name" value="SH3 Domains"/>
    <property type="match status" value="1"/>
</dbReference>
<evidence type="ECO:0008006" key="10">
    <source>
        <dbReference type="Google" id="ProtNLM"/>
    </source>
</evidence>
<dbReference type="Pfam" id="PF07833">
    <property type="entry name" value="Cu_amine_oxidN1"/>
    <property type="match status" value="1"/>
</dbReference>
<dbReference type="InterPro" id="IPR029070">
    <property type="entry name" value="Chitinase_insertion_sf"/>
</dbReference>
<dbReference type="Gene3D" id="3.30.457.10">
    <property type="entry name" value="Copper amine oxidase-like, N-terminal domain"/>
    <property type="match status" value="1"/>
</dbReference>
<dbReference type="PROSITE" id="PS01095">
    <property type="entry name" value="GH18_1"/>
    <property type="match status" value="1"/>
</dbReference>
<evidence type="ECO:0000313" key="9">
    <source>
        <dbReference type="Proteomes" id="UP000824093"/>
    </source>
</evidence>
<keyword evidence="1 3" id="KW-0378">Hydrolase</keyword>